<organism evidence="2 3">
    <name type="scientific">Methanolapillus africanus</name>
    <dbReference type="NCBI Taxonomy" id="3028297"/>
    <lineage>
        <taxon>Archaea</taxon>
        <taxon>Methanobacteriati</taxon>
        <taxon>Methanobacteriota</taxon>
        <taxon>Stenosarchaea group</taxon>
        <taxon>Methanomicrobia</taxon>
        <taxon>Methanosarcinales</taxon>
        <taxon>Methanosarcinaceae</taxon>
        <taxon>Methanolapillus</taxon>
    </lineage>
</organism>
<feature type="transmembrane region" description="Helical" evidence="1">
    <location>
        <begin position="9"/>
        <end position="31"/>
    </location>
</feature>
<dbReference type="AlphaFoldDB" id="A0AAE4MKA3"/>
<proteinExistence type="predicted"/>
<dbReference type="EMBL" id="JAWDKD010000018">
    <property type="protein sequence ID" value="MDV0447193.1"/>
    <property type="molecule type" value="Genomic_DNA"/>
</dbReference>
<gene>
    <name evidence="2" type="ORF">MsAg5_10720</name>
</gene>
<reference evidence="2" key="1">
    <citation type="submission" date="2023-06" db="EMBL/GenBank/DDBJ databases">
        <title>Genome sequence of Methanosarcinaceae archaeon Ag5.</title>
        <authorList>
            <person name="Protasov E."/>
            <person name="Platt K."/>
            <person name="Poehlein A."/>
            <person name="Daniel R."/>
            <person name="Brune A."/>
        </authorList>
    </citation>
    <scope>NUCLEOTIDE SEQUENCE</scope>
    <source>
        <strain evidence="2">Ag5</strain>
    </source>
</reference>
<keyword evidence="3" id="KW-1185">Reference proteome</keyword>
<evidence type="ECO:0000313" key="3">
    <source>
        <dbReference type="Proteomes" id="UP001271789"/>
    </source>
</evidence>
<accession>A0AAE4MKA3</accession>
<feature type="transmembrane region" description="Helical" evidence="1">
    <location>
        <begin position="37"/>
        <end position="60"/>
    </location>
</feature>
<evidence type="ECO:0000313" key="2">
    <source>
        <dbReference type="EMBL" id="MDV0447193.1"/>
    </source>
</evidence>
<evidence type="ECO:0000256" key="1">
    <source>
        <dbReference type="SAM" id="Phobius"/>
    </source>
</evidence>
<sequence>MTLDKNTRFILSLVLTLIAAFAIFYFILPAINLRSTAFYMYLIMVAAAYLIISLILSGAGNSVKFKKVMMDDGSYKMVLDLDAKKERDNFTKDPYDTYDAKKPSATERYEYEETVYKTPKRSDWKKSAPIMIIIALFAIVVAGSLLSGPLIFSQEYTQLIQIETGNFSEEVAEISYDQIPWLDKASAQRLGDRKLGELADMVSQFEVAPDYTQINFQNRPVRVTPLVYGDVFKWLNNREKGIPGYIQIDMVTQEGEVVRLDDGIKYSRSEYFFRNIDRYLRFNYPTYMFGTPVFEVDEEGNPYWVCPKVVKKIGLFGGTDVDGIVLINAVTGEHVYYAPQDVPRWIDHVYPAELIIEQYDYYGSYKDGYINSIFGQRGVTMTTDGYNYLALNDDVYMYTGITSVSNDESNIGFVLVNQRTKDARYYSIPGAHEYSAMASAEGALQHLNYDATFPLLLNIAGEPTYFMAMKDYSSLVKQYAMVNVRSYNIVATGNTVAECEENYIQKLSQTSGSTAVSTRGTNITGVVSDIRISVIDGNSHYYIQLDNAPKYYVISSSVDARVVLLNVGDHVILIAAETDKTIEPIRSFEWVGTE</sequence>
<dbReference type="Proteomes" id="UP001271789">
    <property type="component" value="Unassembled WGS sequence"/>
</dbReference>
<protein>
    <recommendedName>
        <fullName evidence="4">CvpA family protein</fullName>
    </recommendedName>
</protein>
<keyword evidence="1" id="KW-1133">Transmembrane helix</keyword>
<evidence type="ECO:0008006" key="4">
    <source>
        <dbReference type="Google" id="ProtNLM"/>
    </source>
</evidence>
<comment type="caution">
    <text evidence="2">The sequence shown here is derived from an EMBL/GenBank/DDBJ whole genome shotgun (WGS) entry which is preliminary data.</text>
</comment>
<name>A0AAE4MKA3_9EURY</name>
<dbReference type="RefSeq" id="WP_338099618.1">
    <property type="nucleotide sequence ID" value="NZ_JAWDKD010000018.1"/>
</dbReference>
<keyword evidence="1" id="KW-0472">Membrane</keyword>
<keyword evidence="1" id="KW-0812">Transmembrane</keyword>
<feature type="transmembrane region" description="Helical" evidence="1">
    <location>
        <begin position="130"/>
        <end position="152"/>
    </location>
</feature>